<dbReference type="PANTHER" id="PTHR15555">
    <property type="entry name" value="ZINC FINGER HIT DOMAIN CONTAINING PROTEIN 2 PROTEIN FON -RELATED"/>
    <property type="match status" value="1"/>
</dbReference>
<dbReference type="SUPFAM" id="SSF144232">
    <property type="entry name" value="HIT/MYND zinc finger-like"/>
    <property type="match status" value="1"/>
</dbReference>
<dbReference type="PANTHER" id="PTHR15555:SF0">
    <property type="entry name" value="ZINC FINGER HIT DOMAIN-CONTAINING PROTEIN 2"/>
    <property type="match status" value="1"/>
</dbReference>
<dbReference type="OrthoDB" id="18412at2759"/>
<dbReference type="Gene3D" id="3.30.60.190">
    <property type="match status" value="1"/>
</dbReference>
<dbReference type="Pfam" id="PF04438">
    <property type="entry name" value="zf-HIT"/>
    <property type="match status" value="1"/>
</dbReference>
<dbReference type="PROSITE" id="PS51083">
    <property type="entry name" value="ZF_HIT"/>
    <property type="match status" value="1"/>
</dbReference>
<dbReference type="AlphaFoldDB" id="A0A1K0G7S1"/>
<dbReference type="InterPro" id="IPR039646">
    <property type="entry name" value="ZNHIT2"/>
</dbReference>
<feature type="compositionally biased region" description="Acidic residues" evidence="2">
    <location>
        <begin position="120"/>
        <end position="132"/>
    </location>
</feature>
<gene>
    <name evidence="4" type="ORF">UBRO_06576</name>
</gene>
<evidence type="ECO:0000256" key="1">
    <source>
        <dbReference type="PROSITE-ProRule" id="PRU00453"/>
    </source>
</evidence>
<organism evidence="4 5">
    <name type="scientific">Ustilago bromivora</name>
    <dbReference type="NCBI Taxonomy" id="307758"/>
    <lineage>
        <taxon>Eukaryota</taxon>
        <taxon>Fungi</taxon>
        <taxon>Dikarya</taxon>
        <taxon>Basidiomycota</taxon>
        <taxon>Ustilaginomycotina</taxon>
        <taxon>Ustilaginomycetes</taxon>
        <taxon>Ustilaginales</taxon>
        <taxon>Ustilaginaceae</taxon>
        <taxon>Ustilago</taxon>
    </lineage>
</organism>
<evidence type="ECO:0000313" key="5">
    <source>
        <dbReference type="Proteomes" id="UP000179920"/>
    </source>
</evidence>
<evidence type="ECO:0000259" key="3">
    <source>
        <dbReference type="PROSITE" id="PS51083"/>
    </source>
</evidence>
<feature type="region of interest" description="Disordered" evidence="2">
    <location>
        <begin position="337"/>
        <end position="358"/>
    </location>
</feature>
<reference evidence="5" key="1">
    <citation type="submission" date="2016-04" db="EMBL/GenBank/DDBJ databases">
        <authorList>
            <person name="Guldener U."/>
            <person name="Guldener U."/>
        </authorList>
    </citation>
    <scope>NUCLEOTIDE SEQUENCE [LARGE SCALE GENOMIC DNA]</scope>
    <source>
        <strain evidence="5">UB2112</strain>
    </source>
</reference>
<dbReference type="CDD" id="cd23024">
    <property type="entry name" value="zf-HIT_ZNHIT2-3"/>
    <property type="match status" value="1"/>
</dbReference>
<accession>A0A1K0G7S1</accession>
<feature type="compositionally biased region" description="Basic and acidic residues" evidence="2">
    <location>
        <begin position="110"/>
        <end position="119"/>
    </location>
</feature>
<feature type="domain" description="HIT-type" evidence="3">
    <location>
        <begin position="38"/>
        <end position="71"/>
    </location>
</feature>
<name>A0A1K0G7S1_9BASI</name>
<proteinExistence type="predicted"/>
<keyword evidence="1" id="KW-0863">Zinc-finger</keyword>
<dbReference type="InterPro" id="IPR007529">
    <property type="entry name" value="Znf_HIT"/>
</dbReference>
<sequence length="599" mass="65409">MSLSDLFNISQTARRDKAREQDLLPVPTSSRAASARLCNICYAQPATYNCPRCNVPFCSLICFRRREHQDCSAAFSSSAISLAVGSPELLVEDGDRQKVVSILDRLEKDARATRQRQEDAQEEEESDDDEDIDQAAGLRANITADQIESASSEALLAMLTPKEKQKFLEAIKDPQTASQLMQRLERKADRLAPVETSATKQGVLIAAQSPLDRAPTQPAPKRAWQSTPWFETSDACPDFSSRDPDEVFAFSASLEKILRGQSAASTRSGGPAPVNLVYNLCAVLMAYAYTLRHLDIASLSGLTKPLTSSKPASALLSASAPTPDSTRLVQSLLESLQENNDDDEPPPLEPDDPVDEPASLLASSHVDLVPVSASKTRVDADASLATTALEKLVHLVPFLPSQPIQRKENSQHVPAGRDPSRLALTSLDDASMWLLSRLSLDAEVGPGGADAINLQLLQDLSQLLAREQLLPTFAHQDDVEPPFLIVAKLCSLPSQQAFIAGQMPSLTNAIADLHFFLEDLAAHASSHDPLLTWSSKSLRLAQRKLCFYFCSSILSDQAATTRTSSNIREETLVHEERLRRRIEVKDQADKLASAISKLQ</sequence>
<keyword evidence="1" id="KW-0479">Metal-binding</keyword>
<evidence type="ECO:0000256" key="2">
    <source>
        <dbReference type="SAM" id="MobiDB-lite"/>
    </source>
</evidence>
<keyword evidence="1" id="KW-0862">Zinc</keyword>
<feature type="region of interest" description="Disordered" evidence="2">
    <location>
        <begin position="110"/>
        <end position="132"/>
    </location>
</feature>
<dbReference type="EMBL" id="LT558127">
    <property type="protein sequence ID" value="SAM83719.1"/>
    <property type="molecule type" value="Genomic_DNA"/>
</dbReference>
<evidence type="ECO:0000313" key="4">
    <source>
        <dbReference type="EMBL" id="SAM83719.1"/>
    </source>
</evidence>
<dbReference type="GO" id="GO:0008270">
    <property type="term" value="F:zinc ion binding"/>
    <property type="evidence" value="ECO:0007669"/>
    <property type="project" value="UniProtKB-UniRule"/>
</dbReference>
<feature type="compositionally biased region" description="Acidic residues" evidence="2">
    <location>
        <begin position="339"/>
        <end position="355"/>
    </location>
</feature>
<protein>
    <recommendedName>
        <fullName evidence="3">HIT-type domain-containing protein</fullName>
    </recommendedName>
</protein>
<dbReference type="Proteomes" id="UP000179920">
    <property type="component" value="Chromosome XI"/>
</dbReference>